<feature type="compositionally biased region" description="Polar residues" evidence="12">
    <location>
        <begin position="106"/>
        <end position="122"/>
    </location>
</feature>
<dbReference type="Proteomes" id="UP000254601">
    <property type="component" value="Unassembled WGS sequence"/>
</dbReference>
<evidence type="ECO:0000256" key="7">
    <source>
        <dbReference type="ARBA" id="ARBA00022927"/>
    </source>
</evidence>
<keyword evidence="14" id="KW-1185">Reference proteome</keyword>
<dbReference type="GO" id="GO:0043952">
    <property type="term" value="P:protein transport by the Sec complex"/>
    <property type="evidence" value="ECO:0007669"/>
    <property type="project" value="TreeGrafter"/>
</dbReference>
<evidence type="ECO:0000256" key="12">
    <source>
        <dbReference type="SAM" id="MobiDB-lite"/>
    </source>
</evidence>
<evidence type="ECO:0000256" key="5">
    <source>
        <dbReference type="ARBA" id="ARBA00022475"/>
    </source>
</evidence>
<dbReference type="AlphaFoldDB" id="A0A380MPK3"/>
<evidence type="ECO:0000256" key="3">
    <source>
        <dbReference type="ARBA" id="ARBA00017876"/>
    </source>
</evidence>
<keyword evidence="7 11" id="KW-0653">Protein transport</keyword>
<dbReference type="OrthoDB" id="9813947at2"/>
<feature type="region of interest" description="Disordered" evidence="12">
    <location>
        <begin position="103"/>
        <end position="122"/>
    </location>
</feature>
<keyword evidence="4 11" id="KW-0813">Transport</keyword>
<protein>
    <recommendedName>
        <fullName evidence="3 11">Protein-export membrane protein SecG</fullName>
    </recommendedName>
</protein>
<dbReference type="NCBIfam" id="TIGR00810">
    <property type="entry name" value="secG"/>
    <property type="match status" value="1"/>
</dbReference>
<accession>A0A380MPK3</accession>
<name>A0A380MPK3_9GAMM</name>
<evidence type="ECO:0000313" key="14">
    <source>
        <dbReference type="Proteomes" id="UP000254601"/>
    </source>
</evidence>
<evidence type="ECO:0000256" key="10">
    <source>
        <dbReference type="ARBA" id="ARBA00023136"/>
    </source>
</evidence>
<keyword evidence="6 11" id="KW-0812">Transmembrane</keyword>
<comment type="caution">
    <text evidence="11">Lacks conserved residue(s) required for the propagation of feature annotation.</text>
</comment>
<feature type="transmembrane region" description="Helical" evidence="11">
    <location>
        <begin position="57"/>
        <end position="74"/>
    </location>
</feature>
<organism evidence="13 14">
    <name type="scientific">Suttonella ornithocola</name>
    <dbReference type="NCBI Taxonomy" id="279832"/>
    <lineage>
        <taxon>Bacteria</taxon>
        <taxon>Pseudomonadati</taxon>
        <taxon>Pseudomonadota</taxon>
        <taxon>Gammaproteobacteria</taxon>
        <taxon>Cardiobacteriales</taxon>
        <taxon>Cardiobacteriaceae</taxon>
        <taxon>Suttonella</taxon>
    </lineage>
</organism>
<evidence type="ECO:0000256" key="8">
    <source>
        <dbReference type="ARBA" id="ARBA00022989"/>
    </source>
</evidence>
<dbReference type="RefSeq" id="WP_072575751.1">
    <property type="nucleotide sequence ID" value="NZ_LWHB01000024.1"/>
</dbReference>
<evidence type="ECO:0000256" key="9">
    <source>
        <dbReference type="ARBA" id="ARBA00023010"/>
    </source>
</evidence>
<comment type="subcellular location">
    <subcellularLocation>
        <location evidence="1 11">Cell membrane</location>
        <topology evidence="1 11">Multi-pass membrane protein</topology>
    </subcellularLocation>
</comment>
<dbReference type="GO" id="GO:0015450">
    <property type="term" value="F:protein-transporting ATPase activity"/>
    <property type="evidence" value="ECO:0007669"/>
    <property type="project" value="UniProtKB-UniRule"/>
</dbReference>
<proteinExistence type="inferred from homology"/>
<sequence>MTLIIAQIIFIGTAIALSILILLQQSKGAGMGASFGAGASATVFGARGAGSFLYKATRALAVVFFVSALAMGYLQNKAAVGDNILQQEHLDTKKEAGVVDVPLSGADNNASASNTSIPLSKK</sequence>
<evidence type="ECO:0000256" key="2">
    <source>
        <dbReference type="ARBA" id="ARBA00008445"/>
    </source>
</evidence>
<keyword evidence="8 11" id="KW-1133">Transmembrane helix</keyword>
<reference evidence="13 14" key="1">
    <citation type="submission" date="2018-06" db="EMBL/GenBank/DDBJ databases">
        <authorList>
            <consortium name="Pathogen Informatics"/>
            <person name="Doyle S."/>
        </authorList>
    </citation>
    <scope>NUCLEOTIDE SEQUENCE [LARGE SCALE GENOMIC DNA]</scope>
    <source>
        <strain evidence="13 14">NCTC13337</strain>
    </source>
</reference>
<evidence type="ECO:0000256" key="11">
    <source>
        <dbReference type="RuleBase" id="RU365087"/>
    </source>
</evidence>
<keyword evidence="5 11" id="KW-1003">Cell membrane</keyword>
<dbReference type="InterPro" id="IPR004692">
    <property type="entry name" value="SecG"/>
</dbReference>
<dbReference type="GO" id="GO:0009306">
    <property type="term" value="P:protein secretion"/>
    <property type="evidence" value="ECO:0007669"/>
    <property type="project" value="UniProtKB-UniRule"/>
</dbReference>
<dbReference type="GO" id="GO:0005886">
    <property type="term" value="C:plasma membrane"/>
    <property type="evidence" value="ECO:0007669"/>
    <property type="project" value="UniProtKB-SubCell"/>
</dbReference>
<evidence type="ECO:0000313" key="13">
    <source>
        <dbReference type="EMBL" id="SUO94525.1"/>
    </source>
</evidence>
<dbReference type="GO" id="GO:0065002">
    <property type="term" value="P:intracellular protein transmembrane transport"/>
    <property type="evidence" value="ECO:0007669"/>
    <property type="project" value="TreeGrafter"/>
</dbReference>
<dbReference type="EMBL" id="UHIC01000001">
    <property type="protein sequence ID" value="SUO94525.1"/>
    <property type="molecule type" value="Genomic_DNA"/>
</dbReference>
<dbReference type="Pfam" id="PF03840">
    <property type="entry name" value="SecG"/>
    <property type="match status" value="1"/>
</dbReference>
<evidence type="ECO:0000256" key="6">
    <source>
        <dbReference type="ARBA" id="ARBA00022692"/>
    </source>
</evidence>
<comment type="function">
    <text evidence="11">Involved in protein export. Participates in an early event of protein translocation.</text>
</comment>
<dbReference type="PRINTS" id="PR01651">
    <property type="entry name" value="SECGEXPORT"/>
</dbReference>
<evidence type="ECO:0000256" key="1">
    <source>
        <dbReference type="ARBA" id="ARBA00004651"/>
    </source>
</evidence>
<keyword evidence="10 11" id="KW-0472">Membrane</keyword>
<evidence type="ECO:0000256" key="4">
    <source>
        <dbReference type="ARBA" id="ARBA00022448"/>
    </source>
</evidence>
<gene>
    <name evidence="13" type="primary">secG</name>
    <name evidence="13" type="ORF">NCTC13337_00792</name>
</gene>
<dbReference type="PANTHER" id="PTHR34182">
    <property type="entry name" value="PROTEIN-EXPORT MEMBRANE PROTEIN SECG"/>
    <property type="match status" value="1"/>
</dbReference>
<dbReference type="PANTHER" id="PTHR34182:SF1">
    <property type="entry name" value="PROTEIN-EXPORT MEMBRANE PROTEIN SECG"/>
    <property type="match status" value="1"/>
</dbReference>
<keyword evidence="9 11" id="KW-0811">Translocation</keyword>
<comment type="similarity">
    <text evidence="2 11">Belongs to the SecG family.</text>
</comment>